<feature type="transmembrane region" description="Helical" evidence="5">
    <location>
        <begin position="480"/>
        <end position="502"/>
    </location>
</feature>
<comment type="subcellular location">
    <subcellularLocation>
        <location evidence="1">Membrane</location>
        <topology evidence="1">Multi-pass membrane protein</topology>
    </subcellularLocation>
</comment>
<evidence type="ECO:0000313" key="9">
    <source>
        <dbReference type="Proteomes" id="UP001216907"/>
    </source>
</evidence>
<comment type="caution">
    <text evidence="8">The sequence shown here is derived from an EMBL/GenBank/DDBJ whole genome shotgun (WGS) entry which is preliminary data.</text>
</comment>
<dbReference type="Pfam" id="PF02517">
    <property type="entry name" value="Rce1-like"/>
    <property type="match status" value="1"/>
</dbReference>
<dbReference type="InterPro" id="IPR013525">
    <property type="entry name" value="ABC2_TM"/>
</dbReference>
<proteinExistence type="predicted"/>
<keyword evidence="8" id="KW-0645">Protease</keyword>
<feature type="transmembrane region" description="Helical" evidence="5">
    <location>
        <begin position="564"/>
        <end position="587"/>
    </location>
</feature>
<feature type="transmembrane region" description="Helical" evidence="5">
    <location>
        <begin position="514"/>
        <end position="534"/>
    </location>
</feature>
<feature type="transmembrane region" description="Helical" evidence="5">
    <location>
        <begin position="309"/>
        <end position="334"/>
    </location>
</feature>
<protein>
    <submittedName>
        <fullName evidence="8">CPBP family glutamic-type intramembrane protease</fullName>
        <ecNumber evidence="8">3.4.-.-</ecNumber>
    </submittedName>
</protein>
<evidence type="ECO:0000313" key="8">
    <source>
        <dbReference type="EMBL" id="MDG3002653.1"/>
    </source>
</evidence>
<evidence type="ECO:0000259" key="7">
    <source>
        <dbReference type="Pfam" id="PF12698"/>
    </source>
</evidence>
<gene>
    <name evidence="8" type="ORF">PZE19_02540</name>
</gene>
<feature type="transmembrane region" description="Helical" evidence="5">
    <location>
        <begin position="449"/>
        <end position="468"/>
    </location>
</feature>
<feature type="transmembrane region" description="Helical" evidence="5">
    <location>
        <begin position="367"/>
        <end position="385"/>
    </location>
</feature>
<dbReference type="InterPro" id="IPR003675">
    <property type="entry name" value="Rce1/LyrA-like_dom"/>
</dbReference>
<dbReference type="GO" id="GO:0006508">
    <property type="term" value="P:proteolysis"/>
    <property type="evidence" value="ECO:0007669"/>
    <property type="project" value="UniProtKB-KW"/>
</dbReference>
<evidence type="ECO:0000259" key="6">
    <source>
        <dbReference type="Pfam" id="PF02517"/>
    </source>
</evidence>
<keyword evidence="4 5" id="KW-0472">Membrane</keyword>
<organism evidence="8 9">
    <name type="scientific">Paludisphaera mucosa</name>
    <dbReference type="NCBI Taxonomy" id="3030827"/>
    <lineage>
        <taxon>Bacteria</taxon>
        <taxon>Pseudomonadati</taxon>
        <taxon>Planctomycetota</taxon>
        <taxon>Planctomycetia</taxon>
        <taxon>Isosphaerales</taxon>
        <taxon>Isosphaeraceae</taxon>
        <taxon>Paludisphaera</taxon>
    </lineage>
</organism>
<evidence type="ECO:0000256" key="3">
    <source>
        <dbReference type="ARBA" id="ARBA00022989"/>
    </source>
</evidence>
<evidence type="ECO:0000256" key="2">
    <source>
        <dbReference type="ARBA" id="ARBA00022692"/>
    </source>
</evidence>
<feature type="domain" description="ABC-2 type transporter transmembrane" evidence="7">
    <location>
        <begin position="21"/>
        <end position="411"/>
    </location>
</feature>
<feature type="transmembrane region" description="Helical" evidence="5">
    <location>
        <begin position="256"/>
        <end position="276"/>
    </location>
</feature>
<name>A0ABT6F5D1_9BACT</name>
<keyword evidence="3 5" id="KW-1133">Transmembrane helix</keyword>
<dbReference type="NCBIfam" id="NF041647">
    <property type="entry name" value="ABC_perm_CPBP"/>
    <property type="match status" value="1"/>
</dbReference>
<evidence type="ECO:0000256" key="5">
    <source>
        <dbReference type="SAM" id="Phobius"/>
    </source>
</evidence>
<feature type="transmembrane region" description="Helical" evidence="5">
    <location>
        <begin position="340"/>
        <end position="360"/>
    </location>
</feature>
<dbReference type="EMBL" id="JARRAG010000001">
    <property type="protein sequence ID" value="MDG3002653.1"/>
    <property type="molecule type" value="Genomic_DNA"/>
</dbReference>
<keyword evidence="8" id="KW-0378">Hydrolase</keyword>
<feature type="transmembrane region" description="Helical" evidence="5">
    <location>
        <begin position="24"/>
        <end position="46"/>
    </location>
</feature>
<reference evidence="8 9" key="1">
    <citation type="submission" date="2023-03" db="EMBL/GenBank/DDBJ databases">
        <title>Paludisphaera mucosa sp. nov. a novel planctomycete from northern fen.</title>
        <authorList>
            <person name="Ivanova A."/>
        </authorList>
    </citation>
    <scope>NUCLEOTIDE SEQUENCE [LARGE SCALE GENOMIC DNA]</scope>
    <source>
        <strain evidence="8 9">Pla2</strain>
    </source>
</reference>
<dbReference type="Proteomes" id="UP001216907">
    <property type="component" value="Unassembled WGS sequence"/>
</dbReference>
<dbReference type="PANTHER" id="PTHR43471">
    <property type="entry name" value="ABC TRANSPORTER PERMEASE"/>
    <property type="match status" value="1"/>
</dbReference>
<sequence>MNWSNVFLIFRREGLDQLRDRRTLFMVVFFPILLYPIIGAGVLQFAAALQEKPRRVVIVGAEHLPADPPLLAAGGNAFNAALFDSPAEAARLHVQREPDEGPWSKPENRELAVRNGEASAVVVIPPDLPEQFRAKADVAIPIHYKSVDETSKITYLRVREALDRWKSGIVEDRRKRDNLPAGYAQPIEVKALDAATTQEIGGSVWGRIFPFLLVLMSLTGAFYPAVDLCAGEKERGTMETLLISPAGRAEIVMGKFFAVLAASVTTAVLNLVSMGATGLQLARRATGFGGGEAAGEAAAALAPPTLQSAFWMIVLLIPLAAFFSAICLALAAMARSMKEGQYYMTPLYLICLPLIFLTMTPGIELNAFYSIVPVTGVALLLRALIVGDYGTAFRFFIPVMLPTIVYAWLALRWAVEQFQDEAVLFRESERFNLMQWLRSVVRDRKQRPTAAHAVLCFALVVTASWLFAQVSMSVSVGGGLGGIAVGQLLILMVPLAMALLLTTDPAGTLKLRRAGLRYFALAAAAAVAVNPLIAELRRLVEWLYPISDATQALLETLLKGPTPFASTLLVLAFMPAVCEEVAFRGFILSGLKSGRRTRSAIVLSALLFGLLHVFLSLFQQFFNAAFLGIFLGLLAVRSRSLWPGVLFHALNNGFALGLGAWVALLQRTGAAGLIYRDAERGLYQLPLVAVGAAAAAACFLYIWRIDRPAVEGPG</sequence>
<evidence type="ECO:0000256" key="4">
    <source>
        <dbReference type="ARBA" id="ARBA00023136"/>
    </source>
</evidence>
<keyword evidence="2 5" id="KW-0812">Transmembrane</keyword>
<dbReference type="RefSeq" id="WP_277859017.1">
    <property type="nucleotide sequence ID" value="NZ_JARRAG010000001.1"/>
</dbReference>
<evidence type="ECO:0000256" key="1">
    <source>
        <dbReference type="ARBA" id="ARBA00004141"/>
    </source>
</evidence>
<dbReference type="PANTHER" id="PTHR43471:SF3">
    <property type="entry name" value="ABC TRANSPORTER PERMEASE PROTEIN NATB"/>
    <property type="match status" value="1"/>
</dbReference>
<dbReference type="EC" id="3.4.-.-" evidence="8"/>
<feature type="transmembrane region" description="Helical" evidence="5">
    <location>
        <begin position="599"/>
        <end position="618"/>
    </location>
</feature>
<feature type="domain" description="CAAX prenyl protease 2/Lysostaphin resistance protein A-like" evidence="6">
    <location>
        <begin position="565"/>
        <end position="653"/>
    </location>
</feature>
<feature type="transmembrane region" description="Helical" evidence="5">
    <location>
        <begin position="681"/>
        <end position="703"/>
    </location>
</feature>
<keyword evidence="9" id="KW-1185">Reference proteome</keyword>
<accession>A0ABT6F5D1</accession>
<dbReference type="GO" id="GO:0008233">
    <property type="term" value="F:peptidase activity"/>
    <property type="evidence" value="ECO:0007669"/>
    <property type="project" value="UniProtKB-KW"/>
</dbReference>
<dbReference type="Pfam" id="PF12698">
    <property type="entry name" value="ABC2_membrane_3"/>
    <property type="match status" value="1"/>
</dbReference>